<proteinExistence type="predicted"/>
<gene>
    <name evidence="1" type="ORF">L2E82_04829</name>
</gene>
<name>A0ACB9H5M4_CICIN</name>
<dbReference type="Proteomes" id="UP001055811">
    <property type="component" value="Linkage Group LG01"/>
</dbReference>
<dbReference type="EMBL" id="CM042009">
    <property type="protein sequence ID" value="KAI3791169.1"/>
    <property type="molecule type" value="Genomic_DNA"/>
</dbReference>
<sequence>MINEFKQRIVPVGDAVRVATSSILDQHGFGTVKSRELILVVAVVEGGGVRLRHSSGGRRLWWSDGGALREMVTKTIGSGQGGGAYERDGLQIQDVWMDERHPGNPVCSIDKLVVAVVEGGGVRLRHSSGGRRLWWSDGGALREMVTKTIGSGQGGGAYERDGLQIQDVWMDERHPGNPVCSIDK</sequence>
<reference evidence="1 2" key="2">
    <citation type="journal article" date="2022" name="Mol. Ecol. Resour.">
        <title>The genomes of chicory, endive, great burdock and yacon provide insights into Asteraceae paleo-polyploidization history and plant inulin production.</title>
        <authorList>
            <person name="Fan W."/>
            <person name="Wang S."/>
            <person name="Wang H."/>
            <person name="Wang A."/>
            <person name="Jiang F."/>
            <person name="Liu H."/>
            <person name="Zhao H."/>
            <person name="Xu D."/>
            <person name="Zhang Y."/>
        </authorList>
    </citation>
    <scope>NUCLEOTIDE SEQUENCE [LARGE SCALE GENOMIC DNA]</scope>
    <source>
        <strain evidence="2">cv. Punajuju</strain>
        <tissue evidence="1">Leaves</tissue>
    </source>
</reference>
<reference evidence="2" key="1">
    <citation type="journal article" date="2022" name="Mol. Ecol. Resour.">
        <title>The genomes of chicory, endive, great burdock and yacon provide insights into Asteraceae palaeo-polyploidization history and plant inulin production.</title>
        <authorList>
            <person name="Fan W."/>
            <person name="Wang S."/>
            <person name="Wang H."/>
            <person name="Wang A."/>
            <person name="Jiang F."/>
            <person name="Liu H."/>
            <person name="Zhao H."/>
            <person name="Xu D."/>
            <person name="Zhang Y."/>
        </authorList>
    </citation>
    <scope>NUCLEOTIDE SEQUENCE [LARGE SCALE GENOMIC DNA]</scope>
    <source>
        <strain evidence="2">cv. Punajuju</strain>
    </source>
</reference>
<comment type="caution">
    <text evidence="1">The sequence shown here is derived from an EMBL/GenBank/DDBJ whole genome shotgun (WGS) entry which is preliminary data.</text>
</comment>
<evidence type="ECO:0000313" key="1">
    <source>
        <dbReference type="EMBL" id="KAI3791169.1"/>
    </source>
</evidence>
<evidence type="ECO:0000313" key="2">
    <source>
        <dbReference type="Proteomes" id="UP001055811"/>
    </source>
</evidence>
<protein>
    <submittedName>
        <fullName evidence="1">Uncharacterized protein</fullName>
    </submittedName>
</protein>
<accession>A0ACB9H5M4</accession>
<organism evidence="1 2">
    <name type="scientific">Cichorium intybus</name>
    <name type="common">Chicory</name>
    <dbReference type="NCBI Taxonomy" id="13427"/>
    <lineage>
        <taxon>Eukaryota</taxon>
        <taxon>Viridiplantae</taxon>
        <taxon>Streptophyta</taxon>
        <taxon>Embryophyta</taxon>
        <taxon>Tracheophyta</taxon>
        <taxon>Spermatophyta</taxon>
        <taxon>Magnoliopsida</taxon>
        <taxon>eudicotyledons</taxon>
        <taxon>Gunneridae</taxon>
        <taxon>Pentapetalae</taxon>
        <taxon>asterids</taxon>
        <taxon>campanulids</taxon>
        <taxon>Asterales</taxon>
        <taxon>Asteraceae</taxon>
        <taxon>Cichorioideae</taxon>
        <taxon>Cichorieae</taxon>
        <taxon>Cichoriinae</taxon>
        <taxon>Cichorium</taxon>
    </lineage>
</organism>
<keyword evidence="2" id="KW-1185">Reference proteome</keyword>